<keyword evidence="6" id="KW-0325">Glycoprotein</keyword>
<evidence type="ECO:0000256" key="2">
    <source>
        <dbReference type="ARBA" id="ARBA00022670"/>
    </source>
</evidence>
<dbReference type="PROSITE" id="PS51892">
    <property type="entry name" value="SUBTILASE"/>
    <property type="match status" value="1"/>
</dbReference>
<keyword evidence="2 8" id="KW-0645">Protease</keyword>
<dbReference type="FunFam" id="2.60.40.2310:FF:000001">
    <property type="entry name" value="Subtilisin-like protease SBT1.5"/>
    <property type="match status" value="1"/>
</dbReference>
<dbReference type="GO" id="GO:0004252">
    <property type="term" value="F:serine-type endopeptidase activity"/>
    <property type="evidence" value="ECO:0007669"/>
    <property type="project" value="UniProtKB-UniRule"/>
</dbReference>
<dbReference type="SUPFAM" id="SSF52743">
    <property type="entry name" value="Subtilisin-like"/>
    <property type="match status" value="1"/>
</dbReference>
<feature type="active site" description="Charge relay system" evidence="7 8">
    <location>
        <position position="151"/>
    </location>
</feature>
<dbReference type="InterPro" id="IPR041469">
    <property type="entry name" value="Subtilisin-like_FN3"/>
</dbReference>
<comment type="caution">
    <text evidence="15">The sequence shown here is derived from an EMBL/GenBank/DDBJ whole genome shotgun (WGS) entry which is preliminary data.</text>
</comment>
<dbReference type="InterPro" id="IPR036852">
    <property type="entry name" value="Peptidase_S8/S53_dom_sf"/>
</dbReference>
<dbReference type="FunFam" id="3.30.70.80:FF:000002">
    <property type="entry name" value="Subtilisin-like protease SBT5.3"/>
    <property type="match status" value="1"/>
</dbReference>
<dbReference type="Gene3D" id="3.50.30.30">
    <property type="match status" value="1"/>
</dbReference>
<dbReference type="Proteomes" id="UP001417504">
    <property type="component" value="Unassembled WGS sequence"/>
</dbReference>
<dbReference type="InterPro" id="IPR045051">
    <property type="entry name" value="SBT"/>
</dbReference>
<dbReference type="PANTHER" id="PTHR10795">
    <property type="entry name" value="PROPROTEIN CONVERTASE SUBTILISIN/KEXIN"/>
    <property type="match status" value="1"/>
</dbReference>
<reference evidence="15 16" key="1">
    <citation type="submission" date="2024-01" db="EMBL/GenBank/DDBJ databases">
        <title>Genome assemblies of Stephania.</title>
        <authorList>
            <person name="Yang L."/>
        </authorList>
    </citation>
    <scope>NUCLEOTIDE SEQUENCE [LARGE SCALE GENOMIC DNA]</scope>
    <source>
        <strain evidence="15">QJT</strain>
        <tissue evidence="15">Leaf</tissue>
    </source>
</reference>
<evidence type="ECO:0000256" key="8">
    <source>
        <dbReference type="PROSITE-ProRule" id="PRU01240"/>
    </source>
</evidence>
<dbReference type="InterPro" id="IPR034197">
    <property type="entry name" value="Peptidases_S8_3"/>
</dbReference>
<dbReference type="Pfam" id="PF00082">
    <property type="entry name" value="Peptidase_S8"/>
    <property type="match status" value="1"/>
</dbReference>
<dbReference type="InterPro" id="IPR010259">
    <property type="entry name" value="S8pro/Inhibitor_I9"/>
</dbReference>
<gene>
    <name evidence="15" type="ORF">Sjap_003884</name>
</gene>
<evidence type="ECO:0000256" key="1">
    <source>
        <dbReference type="ARBA" id="ARBA00011073"/>
    </source>
</evidence>
<keyword evidence="3 10" id="KW-0732">Signal</keyword>
<feature type="domain" description="Inhibitor I9" evidence="13">
    <location>
        <begin position="29"/>
        <end position="114"/>
    </location>
</feature>
<feature type="signal peptide" evidence="10">
    <location>
        <begin position="1"/>
        <end position="25"/>
    </location>
</feature>
<evidence type="ECO:0000256" key="4">
    <source>
        <dbReference type="ARBA" id="ARBA00022801"/>
    </source>
</evidence>
<feature type="chain" id="PRO_5042985110" evidence="10">
    <location>
        <begin position="26"/>
        <end position="801"/>
    </location>
</feature>
<dbReference type="Gene3D" id="2.60.40.2310">
    <property type="match status" value="1"/>
</dbReference>
<dbReference type="Pfam" id="PF05922">
    <property type="entry name" value="Inhibitor_I9"/>
    <property type="match status" value="1"/>
</dbReference>
<evidence type="ECO:0000313" key="16">
    <source>
        <dbReference type="Proteomes" id="UP001417504"/>
    </source>
</evidence>
<dbReference type="InterPro" id="IPR037045">
    <property type="entry name" value="S8pro/Inhibitor_I9_sf"/>
</dbReference>
<dbReference type="Pfam" id="PF17766">
    <property type="entry name" value="fn3_6"/>
    <property type="match status" value="1"/>
</dbReference>
<feature type="region of interest" description="Disordered" evidence="9">
    <location>
        <begin position="204"/>
        <end position="230"/>
    </location>
</feature>
<evidence type="ECO:0000259" key="13">
    <source>
        <dbReference type="Pfam" id="PF05922"/>
    </source>
</evidence>
<feature type="active site" description="Charge relay system" evidence="7 8">
    <location>
        <position position="549"/>
    </location>
</feature>
<dbReference type="FunFam" id="3.40.50.200:FF:000006">
    <property type="entry name" value="Subtilisin-like protease SBT1.5"/>
    <property type="match status" value="1"/>
</dbReference>
<evidence type="ECO:0000259" key="11">
    <source>
        <dbReference type="Pfam" id="PF00082"/>
    </source>
</evidence>
<comment type="similarity">
    <text evidence="1 8">Belongs to the peptidase S8 family.</text>
</comment>
<dbReference type="Gene3D" id="3.40.50.200">
    <property type="entry name" value="Peptidase S8/S53 domain"/>
    <property type="match status" value="1"/>
</dbReference>
<sequence>MASPLNYIFLASFLLFSLCPSPSFALKKSYVVYMGGHSHGPEITAEDLDRATNLHHELLGSYMGSHERAKEAIFYSYTRHINGFAAILEEEEAKEISKHPEVVSVFLNRARKLHTTRSWEFLGLERDGNIGIASAWKKARFGEDTIIANLDTGVWPESQSFNDEGFGPVPSKWRGSCENNTKAGVLCNKKLIGAKFFDKGYTAAVGKRPSESPSARDDDGHGSHTLSTAGGGFVPGANVLGFGNGTAKGGSPKARVAAYKVCWQETQQGGCYVADILAAIEAAIHDGADVLSMSIGGSPEDYLSDPIALGSFHAIQKGIVVVGSAGNDGPAPETASNLAPWILTVGASTIDRSFTTYVALGSKKHFKGESLTKKALPKESFYPLIDAASANLPNVSSGQSNICQANTLDPEKVKGKILLCVRGVTERLDKGKEAARAGAVGMILANDVASQNEILADPHVLPAAHISYSDGKEVFSYIGSTKYPYAYLTRSRTELGTKPAPAVAAFSSRGPNVISPVILKPDITAPGVNIIAAFSEAVSTPFNVESGTSMSCPHVSGIAGLLKTLHPDWSPAAIKSAIMTSAKSRDNNGKPISNEIEEKATPFDYGAGHVRPNRAMDPGLVYDLNKTDYLNFLCAIYKKPSEIAKFANEPFNCSKSFNAVDFNYPSFTVPNLNGTVTLTRRVKNVGSPNVTYNAVVRSPPQISVTVEPKILKFEKTLEEKEFKVTLKAERAGAADYVFGSLLWTDEKHYVRSPIVVNPAFALKKSYVVYLGGHCHGPEITAADLDRATNSHYELLGSYMGR</sequence>
<organism evidence="15 16">
    <name type="scientific">Stephania japonica</name>
    <dbReference type="NCBI Taxonomy" id="461633"/>
    <lineage>
        <taxon>Eukaryota</taxon>
        <taxon>Viridiplantae</taxon>
        <taxon>Streptophyta</taxon>
        <taxon>Embryophyta</taxon>
        <taxon>Tracheophyta</taxon>
        <taxon>Spermatophyta</taxon>
        <taxon>Magnoliopsida</taxon>
        <taxon>Ranunculales</taxon>
        <taxon>Menispermaceae</taxon>
        <taxon>Menispermoideae</taxon>
        <taxon>Cissampelideae</taxon>
        <taxon>Stephania</taxon>
    </lineage>
</organism>
<dbReference type="CDD" id="cd02120">
    <property type="entry name" value="PA_subtilisin_like"/>
    <property type="match status" value="1"/>
</dbReference>
<dbReference type="CDD" id="cd04852">
    <property type="entry name" value="Peptidases_S8_3"/>
    <property type="match status" value="1"/>
</dbReference>
<dbReference type="InterPro" id="IPR023828">
    <property type="entry name" value="Peptidase_S8_Ser-AS"/>
</dbReference>
<keyword evidence="16" id="KW-1185">Reference proteome</keyword>
<feature type="domain" description="Peptidase S8/S53" evidence="11">
    <location>
        <begin position="142"/>
        <end position="593"/>
    </location>
</feature>
<dbReference type="FunFam" id="3.50.30.30:FF:000005">
    <property type="entry name" value="subtilisin-like protease SBT1.5"/>
    <property type="match status" value="1"/>
</dbReference>
<dbReference type="Gene3D" id="3.30.70.80">
    <property type="entry name" value="Peptidase S8 propeptide/proteinase inhibitor I9"/>
    <property type="match status" value="1"/>
</dbReference>
<evidence type="ECO:0000256" key="3">
    <source>
        <dbReference type="ARBA" id="ARBA00022729"/>
    </source>
</evidence>
<evidence type="ECO:0000259" key="14">
    <source>
        <dbReference type="Pfam" id="PF17766"/>
    </source>
</evidence>
<dbReference type="GO" id="GO:0006508">
    <property type="term" value="P:proteolysis"/>
    <property type="evidence" value="ECO:0007669"/>
    <property type="project" value="UniProtKB-KW"/>
</dbReference>
<dbReference type="AlphaFoldDB" id="A0AAP0KS23"/>
<evidence type="ECO:0000256" key="5">
    <source>
        <dbReference type="ARBA" id="ARBA00022825"/>
    </source>
</evidence>
<feature type="compositionally biased region" description="Basic and acidic residues" evidence="9">
    <location>
        <begin position="208"/>
        <end position="222"/>
    </location>
</feature>
<evidence type="ECO:0000256" key="9">
    <source>
        <dbReference type="SAM" id="MobiDB-lite"/>
    </source>
</evidence>
<dbReference type="PROSITE" id="PS00138">
    <property type="entry name" value="SUBTILASE_SER"/>
    <property type="match status" value="1"/>
</dbReference>
<keyword evidence="5 8" id="KW-0720">Serine protease</keyword>
<evidence type="ECO:0000256" key="10">
    <source>
        <dbReference type="SAM" id="SignalP"/>
    </source>
</evidence>
<dbReference type="PRINTS" id="PR00723">
    <property type="entry name" value="SUBTILISIN"/>
</dbReference>
<keyword evidence="4 8" id="KW-0378">Hydrolase</keyword>
<proteinExistence type="inferred from homology"/>
<protein>
    <submittedName>
        <fullName evidence="15">Uncharacterized protein</fullName>
    </submittedName>
</protein>
<dbReference type="InterPro" id="IPR015500">
    <property type="entry name" value="Peptidase_S8_subtilisin-rel"/>
</dbReference>
<feature type="domain" description="Subtilisin-like protease fibronectin type-III" evidence="14">
    <location>
        <begin position="661"/>
        <end position="756"/>
    </location>
</feature>
<dbReference type="Pfam" id="PF02225">
    <property type="entry name" value="PA"/>
    <property type="match status" value="1"/>
</dbReference>
<feature type="active site" description="Charge relay system" evidence="7 8">
    <location>
        <position position="221"/>
    </location>
</feature>
<evidence type="ECO:0000256" key="7">
    <source>
        <dbReference type="PIRSR" id="PIRSR615500-1"/>
    </source>
</evidence>
<dbReference type="InterPro" id="IPR046450">
    <property type="entry name" value="PA_dom_sf"/>
</dbReference>
<dbReference type="EMBL" id="JBBNAE010000001">
    <property type="protein sequence ID" value="KAK9156404.1"/>
    <property type="molecule type" value="Genomic_DNA"/>
</dbReference>
<evidence type="ECO:0000256" key="6">
    <source>
        <dbReference type="ARBA" id="ARBA00023180"/>
    </source>
</evidence>
<name>A0AAP0KS23_9MAGN</name>
<evidence type="ECO:0000313" key="15">
    <source>
        <dbReference type="EMBL" id="KAK9156404.1"/>
    </source>
</evidence>
<dbReference type="InterPro" id="IPR000209">
    <property type="entry name" value="Peptidase_S8/S53_dom"/>
</dbReference>
<dbReference type="InterPro" id="IPR003137">
    <property type="entry name" value="PA_domain"/>
</dbReference>
<accession>A0AAP0KS23</accession>
<feature type="domain" description="PA" evidence="12">
    <location>
        <begin position="399"/>
        <end position="473"/>
    </location>
</feature>
<evidence type="ECO:0000259" key="12">
    <source>
        <dbReference type="Pfam" id="PF02225"/>
    </source>
</evidence>
<dbReference type="SUPFAM" id="SSF52025">
    <property type="entry name" value="PA domain"/>
    <property type="match status" value="1"/>
</dbReference>